<dbReference type="KEGG" id="aman:B6F84_13375"/>
<dbReference type="GeneID" id="41591931"/>
<sequence length="235" mass="27155">MDRLYLISFILLCLGIIFDGLLLVFFIASIVSLILLSFKKRDFMIIFLLGSIIGFAFERLGLSTGIPFGHYVYNFPPYVFGVPIFVVFGWGIFSFLSYLAIFNFPEKEKIIIFSFLMVIIDLSVDPIMVSAGYWTWKTSILDYFGIPITNFVGWFIVSLVIIIIYSLIRGSKEKSEDNIFSYLFPLVYFLFPLNFFIHAKPQLEEPLFIAMITSLIVTSIIIANWRIKYKIIKKS</sequence>
<dbReference type="AlphaFoldDB" id="A0A1W6K341"/>
<feature type="transmembrane region" description="Helical" evidence="1">
    <location>
        <begin position="43"/>
        <end position="62"/>
    </location>
</feature>
<evidence type="ECO:0000256" key="1">
    <source>
        <dbReference type="SAM" id="Phobius"/>
    </source>
</evidence>
<dbReference type="Pfam" id="PF04240">
    <property type="entry name" value="Caroten_synth"/>
    <property type="match status" value="1"/>
</dbReference>
<feature type="transmembrane region" description="Helical" evidence="1">
    <location>
        <begin position="148"/>
        <end position="168"/>
    </location>
</feature>
<dbReference type="InterPro" id="IPR007354">
    <property type="entry name" value="CruF-like"/>
</dbReference>
<feature type="transmembrane region" description="Helical" evidence="1">
    <location>
        <begin position="111"/>
        <end position="136"/>
    </location>
</feature>
<keyword evidence="1" id="KW-0812">Transmembrane</keyword>
<reference evidence="2 3" key="1">
    <citation type="submission" date="2017-03" db="EMBL/GenBank/DDBJ databases">
        <title>Sulfur activation and transportation mechanism of thermophilic Archaea Acidianus manzaensis YN-25.</title>
        <authorList>
            <person name="Ma Y."/>
            <person name="Yang Y."/>
            <person name="Xia J."/>
        </authorList>
    </citation>
    <scope>NUCLEOTIDE SEQUENCE [LARGE SCALE GENOMIC DNA]</scope>
    <source>
        <strain evidence="2 3">YN-25</strain>
    </source>
</reference>
<dbReference type="OrthoDB" id="107798at2157"/>
<keyword evidence="1" id="KW-0472">Membrane</keyword>
<keyword evidence="3" id="KW-1185">Reference proteome</keyword>
<evidence type="ECO:0000313" key="2">
    <source>
        <dbReference type="EMBL" id="ARM76910.1"/>
    </source>
</evidence>
<name>A0A1W6K341_9CREN</name>
<feature type="transmembrane region" description="Helical" evidence="1">
    <location>
        <begin position="206"/>
        <end position="225"/>
    </location>
</feature>
<feature type="transmembrane region" description="Helical" evidence="1">
    <location>
        <begin position="6"/>
        <end position="36"/>
    </location>
</feature>
<proteinExistence type="predicted"/>
<feature type="transmembrane region" description="Helical" evidence="1">
    <location>
        <begin position="180"/>
        <end position="200"/>
    </location>
</feature>
<evidence type="ECO:0000313" key="3">
    <source>
        <dbReference type="Proteomes" id="UP000193404"/>
    </source>
</evidence>
<organism evidence="2 3">
    <name type="scientific">Acidianus manzaensis</name>
    <dbReference type="NCBI Taxonomy" id="282676"/>
    <lineage>
        <taxon>Archaea</taxon>
        <taxon>Thermoproteota</taxon>
        <taxon>Thermoprotei</taxon>
        <taxon>Sulfolobales</taxon>
        <taxon>Sulfolobaceae</taxon>
        <taxon>Acidianus</taxon>
    </lineage>
</organism>
<dbReference type="Proteomes" id="UP000193404">
    <property type="component" value="Chromosome"/>
</dbReference>
<evidence type="ECO:0008006" key="4">
    <source>
        <dbReference type="Google" id="ProtNLM"/>
    </source>
</evidence>
<accession>A0A1W6K341</accession>
<dbReference type="STRING" id="282676.B6F84_13375"/>
<keyword evidence="1" id="KW-1133">Transmembrane helix</keyword>
<dbReference type="RefSeq" id="WP_148692704.1">
    <property type="nucleotide sequence ID" value="NZ_CP020477.1"/>
</dbReference>
<dbReference type="PANTHER" id="PTHR39419">
    <property type="entry name" value="SLL0814 PROTEIN"/>
    <property type="match status" value="1"/>
</dbReference>
<feature type="transmembrane region" description="Helical" evidence="1">
    <location>
        <begin position="82"/>
        <end position="104"/>
    </location>
</feature>
<gene>
    <name evidence="2" type="ORF">B6F84_13375</name>
</gene>
<protein>
    <recommendedName>
        <fullName evidence="4">Carotenoid biosynthesis protein</fullName>
    </recommendedName>
</protein>
<dbReference type="PANTHER" id="PTHR39419:SF1">
    <property type="entry name" value="SLL0814 PROTEIN"/>
    <property type="match status" value="1"/>
</dbReference>
<dbReference type="EMBL" id="CP020477">
    <property type="protein sequence ID" value="ARM76910.1"/>
    <property type="molecule type" value="Genomic_DNA"/>
</dbReference>